<keyword evidence="6 15" id="KW-0347">Helicase</keyword>
<feature type="domain" description="Helicase C-terminal" evidence="17">
    <location>
        <begin position="438"/>
        <end position="602"/>
    </location>
</feature>
<evidence type="ECO:0000256" key="1">
    <source>
        <dbReference type="ARBA" id="ARBA00007504"/>
    </source>
</evidence>
<dbReference type="GO" id="GO:0016787">
    <property type="term" value="F:hydrolase activity"/>
    <property type="evidence" value="ECO:0007669"/>
    <property type="project" value="UniProtKB-KW"/>
</dbReference>
<comment type="catalytic activity">
    <reaction evidence="12 15">
        <text>Couples ATP hydrolysis with the unwinding of duplex DNA by translocating in the 3'-5' direction.</text>
        <dbReference type="EC" id="5.6.2.4"/>
    </reaction>
</comment>
<dbReference type="InterPro" id="IPR012340">
    <property type="entry name" value="NA-bd_OB-fold"/>
</dbReference>
<dbReference type="Gene3D" id="3.40.50.300">
    <property type="entry name" value="P-loop containing nucleotide triphosphate hydrolases"/>
    <property type="match status" value="2"/>
</dbReference>
<dbReference type="PANTHER" id="PTHR47964:SF1">
    <property type="entry name" value="ATP-DEPENDENT DNA HELICASE HOMOLOG RECG, CHLOROPLASTIC"/>
    <property type="match status" value="1"/>
</dbReference>
<evidence type="ECO:0000256" key="6">
    <source>
        <dbReference type="ARBA" id="ARBA00022806"/>
    </source>
</evidence>
<dbReference type="SMART" id="SM00490">
    <property type="entry name" value="HELICc"/>
    <property type="match status" value="1"/>
</dbReference>
<dbReference type="Pfam" id="PF00270">
    <property type="entry name" value="DEAD"/>
    <property type="match status" value="1"/>
</dbReference>
<dbReference type="InterPro" id="IPR033454">
    <property type="entry name" value="RecG_wedge"/>
</dbReference>
<evidence type="ECO:0000313" key="18">
    <source>
        <dbReference type="EMBL" id="KAF0135295.1"/>
    </source>
</evidence>
<evidence type="ECO:0000256" key="8">
    <source>
        <dbReference type="ARBA" id="ARBA00023125"/>
    </source>
</evidence>
<dbReference type="Pfam" id="PF17191">
    <property type="entry name" value="RecG_wedge"/>
    <property type="match status" value="1"/>
</dbReference>
<keyword evidence="4 15" id="KW-0227">DNA damage</keyword>
<dbReference type="Pfam" id="PF19833">
    <property type="entry name" value="RecG_dom3_C"/>
    <property type="match status" value="1"/>
</dbReference>
<evidence type="ECO:0000256" key="15">
    <source>
        <dbReference type="RuleBase" id="RU363016"/>
    </source>
</evidence>
<evidence type="ECO:0000313" key="19">
    <source>
        <dbReference type="Proteomes" id="UP000488506"/>
    </source>
</evidence>
<dbReference type="InterPro" id="IPR045562">
    <property type="entry name" value="RecG_dom3_C"/>
</dbReference>
<dbReference type="InterPro" id="IPR047112">
    <property type="entry name" value="RecG/Mfd"/>
</dbReference>
<dbReference type="InterPro" id="IPR027417">
    <property type="entry name" value="P-loop_NTPase"/>
</dbReference>
<dbReference type="Gene3D" id="2.40.50.140">
    <property type="entry name" value="Nucleic acid-binding proteins"/>
    <property type="match status" value="1"/>
</dbReference>
<dbReference type="InterPro" id="IPR004609">
    <property type="entry name" value="ATP-dep_DNA_helicase_RecG"/>
</dbReference>
<evidence type="ECO:0000256" key="3">
    <source>
        <dbReference type="ARBA" id="ARBA00022741"/>
    </source>
</evidence>
<dbReference type="PROSITE" id="PS51192">
    <property type="entry name" value="HELICASE_ATP_BIND_1"/>
    <property type="match status" value="1"/>
</dbReference>
<comment type="similarity">
    <text evidence="1 15">Belongs to the helicase family. RecG subfamily.</text>
</comment>
<sequence length="659" mass="74736">MPIQYLKGVGPKLAKIFAKIDVFTVEDLLYYFPREYEDRSKIMPIRQISIGLDKVLIIGQIDHIELKQTRNRLSIIKIIMSDNSGQIKAVFFNQPFLMNVFRPGMKILLSGRPEVDLYEGGMQIIAKDWDFETTLSIIPVYSLTDGLYPKKIRNLMFFALENYSDLIIDNFPDSLKSKHDLISKAPAVKSLHFPENFTQIEKARYRIVFEEFFIFQMGLNLNKKITAAEKGIALKIPEKLVSSFMANLPFSLTTSQKKVFDEIKIDLANDYSMNRLLQGDVGSGKTIIAVLSALIAINNGYQAAVMAPTEILANQHFEKMSKLLPGYKIRLITSASLKQSCLPVAGADLLIGTHALIEEKIKIKKLGLVIIDEQHRFGVDQRAKLSEKGYRPNILYMSATPIPRSLALILYGDLERSEIDEMPVGRIPIKTCFVSEAKRKSSYEFMKKKIKEGRQIFVVCPLVEESEVLDLKAAIDEAKLLQNIFSEYKVGLIHGRMKSQEKEKVMEEFKNNIIQLLVSTTVIEVGIDIPNASIMVIEHAERFGLSQLHQLRGRVGRGDSESYCFLMSEPKTKEAKARIKAMIDHIDGFKIAEIDLKLRGPGDFFGTKQSGLPEFKLADIIKDEKILRYARSAAEQFILEDFKNASDLWESQRKAIKSS</sequence>
<gene>
    <name evidence="18" type="ORF">FD145_121</name>
</gene>
<dbReference type="PANTHER" id="PTHR47964">
    <property type="entry name" value="ATP-DEPENDENT DNA HELICASE HOMOLOG RECG, CHLOROPLASTIC"/>
    <property type="match status" value="1"/>
</dbReference>
<evidence type="ECO:0000256" key="14">
    <source>
        <dbReference type="ARBA" id="ARBA00048988"/>
    </source>
</evidence>
<dbReference type="NCBIfam" id="NF008168">
    <property type="entry name" value="PRK10917.2-2"/>
    <property type="match status" value="1"/>
</dbReference>
<protein>
    <recommendedName>
        <fullName evidence="2 15">ATP-dependent DNA helicase RecG</fullName>
        <ecNumber evidence="13 15">5.6.2.4</ecNumber>
    </recommendedName>
</protein>
<dbReference type="EMBL" id="WPAF01000001">
    <property type="protein sequence ID" value="KAF0135295.1"/>
    <property type="molecule type" value="Genomic_DNA"/>
</dbReference>
<evidence type="ECO:0000259" key="17">
    <source>
        <dbReference type="PROSITE" id="PS51194"/>
    </source>
</evidence>
<dbReference type="NCBIfam" id="TIGR00643">
    <property type="entry name" value="recG"/>
    <property type="match status" value="1"/>
</dbReference>
<keyword evidence="3 15" id="KW-0547">Nucleotide-binding</keyword>
<keyword evidence="10 15" id="KW-0234">DNA repair</keyword>
<dbReference type="CDD" id="cd04488">
    <property type="entry name" value="RecG_wedge_OBF"/>
    <property type="match status" value="1"/>
</dbReference>
<evidence type="ECO:0000256" key="9">
    <source>
        <dbReference type="ARBA" id="ARBA00023172"/>
    </source>
</evidence>
<dbReference type="GO" id="GO:0006310">
    <property type="term" value="P:DNA recombination"/>
    <property type="evidence" value="ECO:0007669"/>
    <property type="project" value="UniProtKB-UniRule"/>
</dbReference>
<dbReference type="GO" id="GO:0003677">
    <property type="term" value="F:DNA binding"/>
    <property type="evidence" value="ECO:0007669"/>
    <property type="project" value="UniProtKB-KW"/>
</dbReference>
<evidence type="ECO:0000256" key="7">
    <source>
        <dbReference type="ARBA" id="ARBA00022840"/>
    </source>
</evidence>
<keyword evidence="8" id="KW-0238">DNA-binding</keyword>
<proteinExistence type="inferred from homology"/>
<comment type="caution">
    <text evidence="18">The sequence shown here is derived from an EMBL/GenBank/DDBJ whole genome shotgun (WGS) entry which is preliminary data.</text>
</comment>
<keyword evidence="7 15" id="KW-0067">ATP-binding</keyword>
<dbReference type="InterPro" id="IPR011545">
    <property type="entry name" value="DEAD/DEAH_box_helicase_dom"/>
</dbReference>
<evidence type="ECO:0000256" key="2">
    <source>
        <dbReference type="ARBA" id="ARBA00017846"/>
    </source>
</evidence>
<dbReference type="SUPFAM" id="SSF50249">
    <property type="entry name" value="Nucleic acid-binding proteins"/>
    <property type="match status" value="1"/>
</dbReference>
<dbReference type="AlphaFoldDB" id="A0A833L2K1"/>
<dbReference type="Pfam" id="PF00271">
    <property type="entry name" value="Helicase_C"/>
    <property type="match status" value="1"/>
</dbReference>
<dbReference type="InterPro" id="IPR014001">
    <property type="entry name" value="Helicase_ATP-bd"/>
</dbReference>
<dbReference type="Proteomes" id="UP000488506">
    <property type="component" value="Unassembled WGS sequence"/>
</dbReference>
<evidence type="ECO:0000259" key="16">
    <source>
        <dbReference type="PROSITE" id="PS51192"/>
    </source>
</evidence>
<feature type="domain" description="Helicase ATP-binding" evidence="16">
    <location>
        <begin position="266"/>
        <end position="419"/>
    </location>
</feature>
<keyword evidence="5 15" id="KW-0378">Hydrolase</keyword>
<dbReference type="NCBIfam" id="NF008165">
    <property type="entry name" value="PRK10917.1-3"/>
    <property type="match status" value="1"/>
</dbReference>
<keyword evidence="11" id="KW-0413">Isomerase</keyword>
<dbReference type="CDD" id="cd17992">
    <property type="entry name" value="DEXHc_RecG"/>
    <property type="match status" value="1"/>
</dbReference>
<dbReference type="SUPFAM" id="SSF52540">
    <property type="entry name" value="P-loop containing nucleoside triphosphate hydrolases"/>
    <property type="match status" value="2"/>
</dbReference>
<dbReference type="EC" id="5.6.2.4" evidence="13 15"/>
<evidence type="ECO:0000256" key="10">
    <source>
        <dbReference type="ARBA" id="ARBA00023204"/>
    </source>
</evidence>
<organism evidence="18 19">
    <name type="scientific">Candidatus Saganbacteria bacterium</name>
    <dbReference type="NCBI Taxonomy" id="2575572"/>
    <lineage>
        <taxon>Bacteria</taxon>
        <taxon>Bacillati</taxon>
        <taxon>Saganbacteria</taxon>
    </lineage>
</organism>
<dbReference type="GO" id="GO:0043138">
    <property type="term" value="F:3'-5' DNA helicase activity"/>
    <property type="evidence" value="ECO:0007669"/>
    <property type="project" value="UniProtKB-EC"/>
</dbReference>
<evidence type="ECO:0000256" key="13">
    <source>
        <dbReference type="ARBA" id="ARBA00034808"/>
    </source>
</evidence>
<dbReference type="PROSITE" id="PS51194">
    <property type="entry name" value="HELICASE_CTER"/>
    <property type="match status" value="1"/>
</dbReference>
<keyword evidence="9 15" id="KW-0233">DNA recombination</keyword>
<evidence type="ECO:0000256" key="11">
    <source>
        <dbReference type="ARBA" id="ARBA00023235"/>
    </source>
</evidence>
<evidence type="ECO:0000256" key="5">
    <source>
        <dbReference type="ARBA" id="ARBA00022801"/>
    </source>
</evidence>
<evidence type="ECO:0000256" key="4">
    <source>
        <dbReference type="ARBA" id="ARBA00022763"/>
    </source>
</evidence>
<accession>A0A833L2K1</accession>
<name>A0A833L2K1_UNCSA</name>
<comment type="function">
    <text evidence="15">Plays a critical role in recombination and DNA repair. Helps process Holliday junction intermediates to mature products by catalyzing branch migration. Has replication fork regression activity, unwinds stalled or blocked replication forks to make a HJ that can be resolved. Has a DNA unwinding activity characteristic of a DNA helicase with 3'-5' polarity.</text>
</comment>
<dbReference type="GO" id="GO:0005524">
    <property type="term" value="F:ATP binding"/>
    <property type="evidence" value="ECO:0007669"/>
    <property type="project" value="UniProtKB-KW"/>
</dbReference>
<dbReference type="InterPro" id="IPR001650">
    <property type="entry name" value="Helicase_C-like"/>
</dbReference>
<dbReference type="SMART" id="SM00487">
    <property type="entry name" value="DEXDc"/>
    <property type="match status" value="1"/>
</dbReference>
<dbReference type="GO" id="GO:0006281">
    <property type="term" value="P:DNA repair"/>
    <property type="evidence" value="ECO:0007669"/>
    <property type="project" value="UniProtKB-UniRule"/>
</dbReference>
<reference evidence="18 19" key="1">
    <citation type="submission" date="2019-12" db="EMBL/GenBank/DDBJ databases">
        <authorList>
            <person name="Wolfe R."/>
            <person name="Danczak R."/>
            <person name="Wilkins M."/>
        </authorList>
    </citation>
    <scope>NUCLEOTIDE SEQUENCE [LARGE SCALE GENOMIC DNA]</scope>
    <source>
        <strain evidence="18">X2_MaxBin.013</strain>
    </source>
</reference>
<comment type="catalytic activity">
    <reaction evidence="14 15">
        <text>ATP + H2O = ADP + phosphate + H(+)</text>
        <dbReference type="Rhea" id="RHEA:13065"/>
        <dbReference type="ChEBI" id="CHEBI:15377"/>
        <dbReference type="ChEBI" id="CHEBI:15378"/>
        <dbReference type="ChEBI" id="CHEBI:30616"/>
        <dbReference type="ChEBI" id="CHEBI:43474"/>
        <dbReference type="ChEBI" id="CHEBI:456216"/>
        <dbReference type="EC" id="5.6.2.4"/>
    </reaction>
</comment>
<evidence type="ECO:0000256" key="12">
    <source>
        <dbReference type="ARBA" id="ARBA00034617"/>
    </source>
</evidence>